<evidence type="ECO:0008006" key="3">
    <source>
        <dbReference type="Google" id="ProtNLM"/>
    </source>
</evidence>
<comment type="caution">
    <text evidence="1">The sequence shown here is derived from an EMBL/GenBank/DDBJ whole genome shotgun (WGS) entry which is preliminary data.</text>
</comment>
<dbReference type="SUPFAM" id="SSF56112">
    <property type="entry name" value="Protein kinase-like (PK-like)"/>
    <property type="match status" value="1"/>
</dbReference>
<accession>A0A7C8ULS3</accession>
<name>A0A7C8ULS3_ORBOL</name>
<dbReference type="EMBL" id="WIWS01000055">
    <property type="protein sequence ID" value="KAF3215295.1"/>
    <property type="molecule type" value="Genomic_DNA"/>
</dbReference>
<reference evidence="1 2" key="1">
    <citation type="submission" date="2019-06" db="EMBL/GenBank/DDBJ databases">
        <authorList>
            <person name="Palmer J.M."/>
        </authorList>
    </citation>
    <scope>NUCLEOTIDE SEQUENCE [LARGE SCALE GENOMIC DNA]</scope>
    <source>
        <strain evidence="1 2">TWF106</strain>
    </source>
</reference>
<dbReference type="Proteomes" id="UP000472727">
    <property type="component" value="Unassembled WGS sequence"/>
</dbReference>
<dbReference type="InterPro" id="IPR052396">
    <property type="entry name" value="Meiotic_Drive_Suppr_Kinase"/>
</dbReference>
<organism evidence="1 2">
    <name type="scientific">Orbilia oligospora</name>
    <name type="common">Nematode-trapping fungus</name>
    <name type="synonym">Arthrobotrys oligospora</name>
    <dbReference type="NCBI Taxonomy" id="2813651"/>
    <lineage>
        <taxon>Eukaryota</taxon>
        <taxon>Fungi</taxon>
        <taxon>Dikarya</taxon>
        <taxon>Ascomycota</taxon>
        <taxon>Pezizomycotina</taxon>
        <taxon>Orbiliomycetes</taxon>
        <taxon>Orbiliales</taxon>
        <taxon>Orbiliaceae</taxon>
        <taxon>Orbilia</taxon>
    </lineage>
</organism>
<evidence type="ECO:0000313" key="2">
    <source>
        <dbReference type="Proteomes" id="UP000472727"/>
    </source>
</evidence>
<protein>
    <recommendedName>
        <fullName evidence="3">Protein kinase domain-containing protein</fullName>
    </recommendedName>
</protein>
<dbReference type="Gene3D" id="1.10.510.10">
    <property type="entry name" value="Transferase(Phosphotransferase) domain 1"/>
    <property type="match status" value="1"/>
</dbReference>
<dbReference type="AlphaFoldDB" id="A0A7C8ULS3"/>
<sequence>MNLSQFLERITPPEIQKTVEHSTTKTTVPAYPREYLADLTPWVEIDQEIEKLLDPHLKHFSQRFLRTAEVIEDKIDTKSICGNESEVVALGGVIYEDPTLAILREVFSIRCDFTNHRATNNIGDPDRVFFTYNDQITKDRSRAKFLMEYKTPWALRMPTNIITHFNSKRGDQKNKVVKAISQLYGYMTFNNLVHGGLCNYETLYLLRRTGDTGLQISRPFLYSQKGIRGPIAALTYICHYSITKESFHYSPVERGPPGVHTFILDELEVEGTWDEDINVPWQNMKLRLHCAVSKNIASVMSGEVVPRQRTRFRYQKRAYFKVYDITQPSNLEAADAEIKSYTDLKALQGKYIPTLYAAGTTLGSLKFLVLEDCGETATDENIDSSFWSRARKAIDAVHACGRVHGDVKFENFAVSNGLVKLIDLGSCRPASETDRSQERSDLRFLKRDWEETQVGGSDR</sequence>
<proteinExistence type="predicted"/>
<dbReference type="InterPro" id="IPR011009">
    <property type="entry name" value="Kinase-like_dom_sf"/>
</dbReference>
<dbReference type="PANTHER" id="PTHR37171:SF1">
    <property type="entry name" value="SERINE_THREONINE-PROTEIN KINASE YRZF-RELATED"/>
    <property type="match status" value="1"/>
</dbReference>
<evidence type="ECO:0000313" key="1">
    <source>
        <dbReference type="EMBL" id="KAF3215295.1"/>
    </source>
</evidence>
<gene>
    <name evidence="1" type="ORF">TWF106_008802</name>
</gene>
<dbReference type="PANTHER" id="PTHR37171">
    <property type="entry name" value="SERINE/THREONINE-PROTEIN KINASE YRZF-RELATED"/>
    <property type="match status" value="1"/>
</dbReference>